<evidence type="ECO:0000256" key="1">
    <source>
        <dbReference type="SAM" id="SignalP"/>
    </source>
</evidence>
<comment type="caution">
    <text evidence="2">The sequence shown here is derived from an EMBL/GenBank/DDBJ whole genome shotgun (WGS) entry which is preliminary data.</text>
</comment>
<evidence type="ECO:0000313" key="3">
    <source>
        <dbReference type="Proteomes" id="UP001523392"/>
    </source>
</evidence>
<reference evidence="2 3" key="1">
    <citation type="submission" date="2021-12" db="EMBL/GenBank/DDBJ databases">
        <title>Siccirubricoccus leaddurans sp. nov., a high concentration Zn2+ tolerance bacterium.</title>
        <authorList>
            <person name="Cao Y."/>
        </authorList>
    </citation>
    <scope>NUCLEOTIDE SEQUENCE [LARGE SCALE GENOMIC DNA]</scope>
    <source>
        <strain evidence="2 3">KC 17139</strain>
    </source>
</reference>
<dbReference type="RefSeq" id="WP_252954940.1">
    <property type="nucleotide sequence ID" value="NZ_JAFIRR010000124.1"/>
</dbReference>
<dbReference type="EMBL" id="JAFIRR010000124">
    <property type="protein sequence ID" value="MCO6418312.1"/>
    <property type="molecule type" value="Genomic_DNA"/>
</dbReference>
<gene>
    <name evidence="2" type="ORF">JYK14_19390</name>
</gene>
<sequence>MRGAVLALLLLPLGACAGRRGCEADFLNQGSMAVEQLHLAPEAGGPATDLLPDAALPPGGSLRLPFPAEGSYRLRAVWVNGRDVALGGLRACEVKRVVAGDAAMGAE</sequence>
<dbReference type="Proteomes" id="UP001523392">
    <property type="component" value="Unassembled WGS sequence"/>
</dbReference>
<keyword evidence="1" id="KW-0732">Signal</keyword>
<organism evidence="2 3">
    <name type="scientific">Siccirubricoccus soli</name>
    <dbReference type="NCBI Taxonomy" id="2899147"/>
    <lineage>
        <taxon>Bacteria</taxon>
        <taxon>Pseudomonadati</taxon>
        <taxon>Pseudomonadota</taxon>
        <taxon>Alphaproteobacteria</taxon>
        <taxon>Acetobacterales</taxon>
        <taxon>Roseomonadaceae</taxon>
        <taxon>Siccirubricoccus</taxon>
    </lineage>
</organism>
<keyword evidence="3" id="KW-1185">Reference proteome</keyword>
<proteinExistence type="predicted"/>
<evidence type="ECO:0008006" key="4">
    <source>
        <dbReference type="Google" id="ProtNLM"/>
    </source>
</evidence>
<protein>
    <recommendedName>
        <fullName evidence="4">Lipoprotein</fullName>
    </recommendedName>
</protein>
<feature type="signal peptide" evidence="1">
    <location>
        <begin position="1"/>
        <end position="17"/>
    </location>
</feature>
<evidence type="ECO:0000313" key="2">
    <source>
        <dbReference type="EMBL" id="MCO6418312.1"/>
    </source>
</evidence>
<name>A0ABT1D8P1_9PROT</name>
<accession>A0ABT1D8P1</accession>
<feature type="chain" id="PRO_5046428067" description="Lipoprotein" evidence="1">
    <location>
        <begin position="18"/>
        <end position="107"/>
    </location>
</feature>